<gene>
    <name evidence="2" type="ORF">CIPAW_13G064400</name>
</gene>
<feature type="compositionally biased region" description="Polar residues" evidence="1">
    <location>
        <begin position="109"/>
        <end position="119"/>
    </location>
</feature>
<feature type="compositionally biased region" description="Basic residues" evidence="1">
    <location>
        <begin position="50"/>
        <end position="61"/>
    </location>
</feature>
<dbReference type="AlphaFoldDB" id="A0A8T1NQ67"/>
<evidence type="ECO:0000313" key="3">
    <source>
        <dbReference type="Proteomes" id="UP000811609"/>
    </source>
</evidence>
<evidence type="ECO:0000256" key="1">
    <source>
        <dbReference type="SAM" id="MobiDB-lite"/>
    </source>
</evidence>
<dbReference type="Proteomes" id="UP000811609">
    <property type="component" value="Chromosome 13"/>
</dbReference>
<keyword evidence="3" id="KW-1185">Reference proteome</keyword>
<protein>
    <submittedName>
        <fullName evidence="2">Uncharacterized protein</fullName>
    </submittedName>
</protein>
<organism evidence="2 3">
    <name type="scientific">Carya illinoinensis</name>
    <name type="common">Pecan</name>
    <dbReference type="NCBI Taxonomy" id="32201"/>
    <lineage>
        <taxon>Eukaryota</taxon>
        <taxon>Viridiplantae</taxon>
        <taxon>Streptophyta</taxon>
        <taxon>Embryophyta</taxon>
        <taxon>Tracheophyta</taxon>
        <taxon>Spermatophyta</taxon>
        <taxon>Magnoliopsida</taxon>
        <taxon>eudicotyledons</taxon>
        <taxon>Gunneridae</taxon>
        <taxon>Pentapetalae</taxon>
        <taxon>rosids</taxon>
        <taxon>fabids</taxon>
        <taxon>Fagales</taxon>
        <taxon>Juglandaceae</taxon>
        <taxon>Carya</taxon>
    </lineage>
</organism>
<feature type="compositionally biased region" description="Polar residues" evidence="1">
    <location>
        <begin position="1"/>
        <end position="19"/>
    </location>
</feature>
<feature type="region of interest" description="Disordered" evidence="1">
    <location>
        <begin position="91"/>
        <end position="119"/>
    </location>
</feature>
<feature type="region of interest" description="Disordered" evidence="1">
    <location>
        <begin position="1"/>
        <end position="61"/>
    </location>
</feature>
<dbReference type="EMBL" id="CM031821">
    <property type="protein sequence ID" value="KAG6631063.1"/>
    <property type="molecule type" value="Genomic_DNA"/>
</dbReference>
<reference evidence="2" key="1">
    <citation type="submission" date="2020-12" db="EMBL/GenBank/DDBJ databases">
        <title>WGS assembly of Carya illinoinensis cv. Pawnee.</title>
        <authorList>
            <person name="Platts A."/>
            <person name="Shu S."/>
            <person name="Wright S."/>
            <person name="Barry K."/>
            <person name="Edger P."/>
            <person name="Pires J.C."/>
            <person name="Schmutz J."/>
        </authorList>
    </citation>
    <scope>NUCLEOTIDE SEQUENCE</scope>
    <source>
        <tissue evidence="2">Leaf</tissue>
    </source>
</reference>
<accession>A0A8T1NQ67</accession>
<sequence length="119" mass="13495">MNSNFPSFKQSFPTPSNLNCIKRIGNRETTQVGKKETKNGKQVKKQLTSGKRKQKEKKKRKMLCVTALGEQLGNWRPRGDETFEFSKLTVGSMSSPRSQPLPFVFSTPDLVSTNPRSHH</sequence>
<name>A0A8T1NQ67_CARIL</name>
<proteinExistence type="predicted"/>
<evidence type="ECO:0000313" key="2">
    <source>
        <dbReference type="EMBL" id="KAG6631063.1"/>
    </source>
</evidence>
<comment type="caution">
    <text evidence="2">The sequence shown here is derived from an EMBL/GenBank/DDBJ whole genome shotgun (WGS) entry which is preliminary data.</text>
</comment>